<dbReference type="GO" id="GO:0000166">
    <property type="term" value="F:nucleotide binding"/>
    <property type="evidence" value="ECO:0007669"/>
    <property type="project" value="InterPro"/>
</dbReference>
<dbReference type="PANTHER" id="PTHR43377:SF1">
    <property type="entry name" value="BILIVERDIN REDUCTASE A"/>
    <property type="match status" value="1"/>
</dbReference>
<evidence type="ECO:0000259" key="2">
    <source>
        <dbReference type="Pfam" id="PF01408"/>
    </source>
</evidence>
<dbReference type="Gene3D" id="3.40.50.720">
    <property type="entry name" value="NAD(P)-binding Rossmann-like Domain"/>
    <property type="match status" value="1"/>
</dbReference>
<gene>
    <name evidence="4" type="ORF">CLV81_0641</name>
</gene>
<dbReference type="InterPro" id="IPR055170">
    <property type="entry name" value="GFO_IDH_MocA-like_dom"/>
</dbReference>
<dbReference type="Proteomes" id="UP000237640">
    <property type="component" value="Unassembled WGS sequence"/>
</dbReference>
<accession>A0A2T0MGG3</accession>
<dbReference type="Pfam" id="PF01408">
    <property type="entry name" value="GFO_IDH_MocA"/>
    <property type="match status" value="1"/>
</dbReference>
<feature type="domain" description="GFO/IDH/MocA-like oxidoreductase" evidence="3">
    <location>
        <begin position="157"/>
        <end position="283"/>
    </location>
</feature>
<dbReference type="SUPFAM" id="SSF55347">
    <property type="entry name" value="Glyceraldehyde-3-phosphate dehydrogenase-like, C-terminal domain"/>
    <property type="match status" value="1"/>
</dbReference>
<name>A0A2T0MGG3_9FLAO</name>
<feature type="chain" id="PRO_5015437012" evidence="1">
    <location>
        <begin position="20"/>
        <end position="368"/>
    </location>
</feature>
<feature type="domain" description="Gfo/Idh/MocA-like oxidoreductase N-terminal" evidence="2">
    <location>
        <begin position="27"/>
        <end position="144"/>
    </location>
</feature>
<keyword evidence="1" id="KW-0732">Signal</keyword>
<dbReference type="RefSeq" id="WP_106143595.1">
    <property type="nucleotide sequence ID" value="NZ_PVYX01000001.1"/>
</dbReference>
<dbReference type="AlphaFoldDB" id="A0A2T0MGG3"/>
<evidence type="ECO:0000256" key="1">
    <source>
        <dbReference type="SAM" id="SignalP"/>
    </source>
</evidence>
<dbReference type="InterPro" id="IPR036291">
    <property type="entry name" value="NAD(P)-bd_dom_sf"/>
</dbReference>
<dbReference type="PANTHER" id="PTHR43377">
    <property type="entry name" value="BILIVERDIN REDUCTASE A"/>
    <property type="match status" value="1"/>
</dbReference>
<feature type="signal peptide" evidence="1">
    <location>
        <begin position="1"/>
        <end position="19"/>
    </location>
</feature>
<dbReference type="Pfam" id="PF22725">
    <property type="entry name" value="GFO_IDH_MocA_C3"/>
    <property type="match status" value="1"/>
</dbReference>
<evidence type="ECO:0000259" key="3">
    <source>
        <dbReference type="Pfam" id="PF22725"/>
    </source>
</evidence>
<dbReference type="EMBL" id="PVYX01000001">
    <property type="protein sequence ID" value="PRX56644.1"/>
    <property type="molecule type" value="Genomic_DNA"/>
</dbReference>
<keyword evidence="5" id="KW-1185">Reference proteome</keyword>
<evidence type="ECO:0000313" key="4">
    <source>
        <dbReference type="EMBL" id="PRX56644.1"/>
    </source>
</evidence>
<protein>
    <submittedName>
        <fullName evidence="4">Putative dehydrogenase</fullName>
    </submittedName>
</protein>
<comment type="caution">
    <text evidence="4">The sequence shown here is derived from an EMBL/GenBank/DDBJ whole genome shotgun (WGS) entry which is preliminary data.</text>
</comment>
<dbReference type="Gene3D" id="3.30.360.10">
    <property type="entry name" value="Dihydrodipicolinate Reductase, domain 2"/>
    <property type="match status" value="1"/>
</dbReference>
<evidence type="ECO:0000313" key="5">
    <source>
        <dbReference type="Proteomes" id="UP000237640"/>
    </source>
</evidence>
<dbReference type="InterPro" id="IPR000683">
    <property type="entry name" value="Gfo/Idh/MocA-like_OxRdtase_N"/>
</dbReference>
<reference evidence="4 5" key="1">
    <citation type="submission" date="2018-03" db="EMBL/GenBank/DDBJ databases">
        <title>Genomic Encyclopedia of Archaeal and Bacterial Type Strains, Phase II (KMG-II): from individual species to whole genera.</title>
        <authorList>
            <person name="Goeker M."/>
        </authorList>
    </citation>
    <scope>NUCLEOTIDE SEQUENCE [LARGE SCALE GENOMIC DNA]</scope>
    <source>
        <strain evidence="4 5">DSM 25027</strain>
    </source>
</reference>
<sequence length="368" mass="41031">MKHHFLFLFSVLMMLSANMQSQEKPLKVGVAGLTHTHVHWILGRDDIGDIEIVGIAEPNRDLAQRYAEQHGFSMDLVYNTLDEMIAATGPEAVTAFGTIYDHLEVVETCAPKGIHVMVEKPLAVSMDHAQKMKALAEKHNIHLLTNYETTWYPTNHKAKALLNEGKIGDLRKVIVRDGHRGPKKIGVNKEFLDWLTDPQENGGGAITDFGCYGANLMTWLMQGKRPNTVTAITQQLQAENNPKVDDDATILLTYDTAQAIIEASWNWPMGRKDMELYGLTGAIYADNRNDLRVRIAEGYDGFEEEKTTLAEREAPYNDPFSLLAAVVKGSIRLSSYSLSSLENNMVVMEILDAARESAKTGKTIVLEE</sequence>
<dbReference type="OrthoDB" id="9815825at2"/>
<proteinExistence type="predicted"/>
<dbReference type="InterPro" id="IPR051450">
    <property type="entry name" value="Gfo/Idh/MocA_Oxidoreductases"/>
</dbReference>
<organism evidence="4 5">
    <name type="scientific">Flagellimonas meridianipacifica</name>
    <dbReference type="NCBI Taxonomy" id="1080225"/>
    <lineage>
        <taxon>Bacteria</taxon>
        <taxon>Pseudomonadati</taxon>
        <taxon>Bacteroidota</taxon>
        <taxon>Flavobacteriia</taxon>
        <taxon>Flavobacteriales</taxon>
        <taxon>Flavobacteriaceae</taxon>
        <taxon>Flagellimonas</taxon>
    </lineage>
</organism>
<dbReference type="SUPFAM" id="SSF51735">
    <property type="entry name" value="NAD(P)-binding Rossmann-fold domains"/>
    <property type="match status" value="1"/>
</dbReference>